<gene>
    <name evidence="10" type="ORF">HD842_002015</name>
</gene>
<dbReference type="RefSeq" id="WP_229424704.1">
    <property type="nucleotide sequence ID" value="NZ_JACHBX010000002.1"/>
</dbReference>
<proteinExistence type="predicted"/>
<evidence type="ECO:0000256" key="1">
    <source>
        <dbReference type="ARBA" id="ARBA00004651"/>
    </source>
</evidence>
<keyword evidence="4 8" id="KW-0812">Transmembrane</keyword>
<dbReference type="PANTHER" id="PTHR45138">
    <property type="entry name" value="REGULATORY COMPONENTS OF SENSORY TRANSDUCTION SYSTEM"/>
    <property type="match status" value="1"/>
</dbReference>
<evidence type="ECO:0000256" key="6">
    <source>
        <dbReference type="ARBA" id="ARBA00023136"/>
    </source>
</evidence>
<dbReference type="PROSITE" id="PS50887">
    <property type="entry name" value="GGDEF"/>
    <property type="match status" value="1"/>
</dbReference>
<evidence type="ECO:0000256" key="3">
    <source>
        <dbReference type="ARBA" id="ARBA00022475"/>
    </source>
</evidence>
<sequence length="535" mass="58611">MTPSNDNPALDFLRLSSKRRPVVRFVVAATVLACILLVAFAAWFIETTRQAQIAQTTVATSNVARMVGAQVESAMKTTSMALANVAERVEHDGTSPAALARLQAHLVELTHTTPELHGIFVYGEDGAWLATSLDQPVMANNADRAYFQYHREHPGRNIHVAHPVRSRSSGIWVLPVSRRIDRADGSFAGVVLVTLKVNFFEQIYDDLDVGRTGTVLLALDDGTVVYRRPFDEKIIGTNLSHGAVFQAIRNKSAGAEFLTASIDKIERLYSYRRVDRFAFVIAVGQTKDELLGDWKRSSFLIGAVTLLIAALFTLFGRKLVRQIAIRDRLDQTLRAYSEDLQRDNQGLHELAHTDKLTQLANRRRFDDMLDHEWRRAQRSNAPLALILLDIDYFKKYNDHYGHPAGDACLQGVGAVLAASLNRTGDLPARYGGEEFAVILPATDLQGALAVAERMRQDILDLSIAHAQSPFETITASLGVASFEPGGKESLSTADLVVRADMQLYQAKAAGRNQVSGAAFSATGADANSGEGQAAQ</sequence>
<keyword evidence="5 8" id="KW-1133">Transmembrane helix</keyword>
<dbReference type="AlphaFoldDB" id="A0A7X0CE71"/>
<feature type="transmembrane region" description="Helical" evidence="8">
    <location>
        <begin position="297"/>
        <end position="316"/>
    </location>
</feature>
<evidence type="ECO:0000256" key="4">
    <source>
        <dbReference type="ARBA" id="ARBA00022692"/>
    </source>
</evidence>
<dbReference type="FunFam" id="3.30.70.270:FF:000001">
    <property type="entry name" value="Diguanylate cyclase domain protein"/>
    <property type="match status" value="1"/>
</dbReference>
<name>A0A7X0CE71_9BURK</name>
<dbReference type="EMBL" id="JACHBX010000002">
    <property type="protein sequence ID" value="MBB6133873.1"/>
    <property type="molecule type" value="Genomic_DNA"/>
</dbReference>
<dbReference type="NCBIfam" id="TIGR00254">
    <property type="entry name" value="GGDEF"/>
    <property type="match status" value="1"/>
</dbReference>
<evidence type="ECO:0000256" key="8">
    <source>
        <dbReference type="SAM" id="Phobius"/>
    </source>
</evidence>
<dbReference type="CDD" id="cd01949">
    <property type="entry name" value="GGDEF"/>
    <property type="match status" value="1"/>
</dbReference>
<dbReference type="EC" id="2.7.7.65" evidence="2"/>
<dbReference type="InterPro" id="IPR033479">
    <property type="entry name" value="dCache_1"/>
</dbReference>
<dbReference type="Proteomes" id="UP000540787">
    <property type="component" value="Unassembled WGS sequence"/>
</dbReference>
<keyword evidence="11" id="KW-1185">Reference proteome</keyword>
<dbReference type="InterPro" id="IPR050469">
    <property type="entry name" value="Diguanylate_Cyclase"/>
</dbReference>
<dbReference type="GO" id="GO:1902201">
    <property type="term" value="P:negative regulation of bacterial-type flagellum-dependent cell motility"/>
    <property type="evidence" value="ECO:0007669"/>
    <property type="project" value="TreeGrafter"/>
</dbReference>
<keyword evidence="6 8" id="KW-0472">Membrane</keyword>
<keyword evidence="3" id="KW-1003">Cell membrane</keyword>
<dbReference type="InterPro" id="IPR043128">
    <property type="entry name" value="Rev_trsase/Diguanyl_cyclase"/>
</dbReference>
<dbReference type="SUPFAM" id="SSF55073">
    <property type="entry name" value="Nucleotide cyclase"/>
    <property type="match status" value="1"/>
</dbReference>
<dbReference type="InterPro" id="IPR029787">
    <property type="entry name" value="Nucleotide_cyclase"/>
</dbReference>
<dbReference type="InterPro" id="IPR000160">
    <property type="entry name" value="GGDEF_dom"/>
</dbReference>
<evidence type="ECO:0000259" key="9">
    <source>
        <dbReference type="PROSITE" id="PS50887"/>
    </source>
</evidence>
<evidence type="ECO:0000256" key="7">
    <source>
        <dbReference type="ARBA" id="ARBA00034247"/>
    </source>
</evidence>
<dbReference type="SMART" id="SM00267">
    <property type="entry name" value="GGDEF"/>
    <property type="match status" value="1"/>
</dbReference>
<evidence type="ECO:0000313" key="11">
    <source>
        <dbReference type="Proteomes" id="UP000540787"/>
    </source>
</evidence>
<accession>A0A7X0CE71</accession>
<protein>
    <recommendedName>
        <fullName evidence="2">diguanylate cyclase</fullName>
        <ecNumber evidence="2">2.7.7.65</ecNumber>
    </recommendedName>
</protein>
<feature type="transmembrane region" description="Helical" evidence="8">
    <location>
        <begin position="22"/>
        <end position="45"/>
    </location>
</feature>
<dbReference type="Pfam" id="PF00990">
    <property type="entry name" value="GGDEF"/>
    <property type="match status" value="1"/>
</dbReference>
<dbReference type="GO" id="GO:0052621">
    <property type="term" value="F:diguanylate cyclase activity"/>
    <property type="evidence" value="ECO:0007669"/>
    <property type="project" value="UniProtKB-EC"/>
</dbReference>
<evidence type="ECO:0000256" key="2">
    <source>
        <dbReference type="ARBA" id="ARBA00012528"/>
    </source>
</evidence>
<feature type="domain" description="GGDEF" evidence="9">
    <location>
        <begin position="381"/>
        <end position="519"/>
    </location>
</feature>
<reference evidence="10 11" key="1">
    <citation type="submission" date="2020-08" db="EMBL/GenBank/DDBJ databases">
        <title>The Agave Microbiome: Exploring the role of microbial communities in plant adaptations to desert environments.</title>
        <authorList>
            <person name="Partida-Martinez L.P."/>
        </authorList>
    </citation>
    <scope>NUCLEOTIDE SEQUENCE [LARGE SCALE GENOMIC DNA]</scope>
    <source>
        <strain evidence="10 11">AT3.2</strain>
    </source>
</reference>
<dbReference type="GO" id="GO:0043709">
    <property type="term" value="P:cell adhesion involved in single-species biofilm formation"/>
    <property type="evidence" value="ECO:0007669"/>
    <property type="project" value="TreeGrafter"/>
</dbReference>
<dbReference type="Pfam" id="PF02743">
    <property type="entry name" value="dCache_1"/>
    <property type="match status" value="1"/>
</dbReference>
<dbReference type="Gene3D" id="3.30.70.270">
    <property type="match status" value="1"/>
</dbReference>
<comment type="catalytic activity">
    <reaction evidence="7">
        <text>2 GTP = 3',3'-c-di-GMP + 2 diphosphate</text>
        <dbReference type="Rhea" id="RHEA:24898"/>
        <dbReference type="ChEBI" id="CHEBI:33019"/>
        <dbReference type="ChEBI" id="CHEBI:37565"/>
        <dbReference type="ChEBI" id="CHEBI:58805"/>
        <dbReference type="EC" id="2.7.7.65"/>
    </reaction>
</comment>
<comment type="caution">
    <text evidence="10">The sequence shown here is derived from an EMBL/GenBank/DDBJ whole genome shotgun (WGS) entry which is preliminary data.</text>
</comment>
<comment type="subcellular location">
    <subcellularLocation>
        <location evidence="1">Cell membrane</location>
        <topology evidence="1">Multi-pass membrane protein</topology>
    </subcellularLocation>
</comment>
<dbReference type="CDD" id="cd12915">
    <property type="entry name" value="PDC2_DGC_like"/>
    <property type="match status" value="1"/>
</dbReference>
<dbReference type="CDD" id="cd12914">
    <property type="entry name" value="PDC1_DGC_like"/>
    <property type="match status" value="1"/>
</dbReference>
<evidence type="ECO:0000313" key="10">
    <source>
        <dbReference type="EMBL" id="MBB6133873.1"/>
    </source>
</evidence>
<evidence type="ECO:0000256" key="5">
    <source>
        <dbReference type="ARBA" id="ARBA00022989"/>
    </source>
</evidence>
<dbReference type="GO" id="GO:0005886">
    <property type="term" value="C:plasma membrane"/>
    <property type="evidence" value="ECO:0007669"/>
    <property type="project" value="UniProtKB-SubCell"/>
</dbReference>
<dbReference type="PANTHER" id="PTHR45138:SF9">
    <property type="entry name" value="DIGUANYLATE CYCLASE DGCM-RELATED"/>
    <property type="match status" value="1"/>
</dbReference>
<dbReference type="Gene3D" id="3.30.450.20">
    <property type="entry name" value="PAS domain"/>
    <property type="match status" value="2"/>
</dbReference>
<organism evidence="10 11">
    <name type="scientific">Massilia aurea</name>
    <dbReference type="NCBI Taxonomy" id="373040"/>
    <lineage>
        <taxon>Bacteria</taxon>
        <taxon>Pseudomonadati</taxon>
        <taxon>Pseudomonadota</taxon>
        <taxon>Betaproteobacteria</taxon>
        <taxon>Burkholderiales</taxon>
        <taxon>Oxalobacteraceae</taxon>
        <taxon>Telluria group</taxon>
        <taxon>Massilia</taxon>
    </lineage>
</organism>